<dbReference type="EMBL" id="CP107941">
    <property type="protein sequence ID" value="WUI81780.1"/>
    <property type="molecule type" value="Genomic_DNA"/>
</dbReference>
<sequence length="129" mass="13802">MTPEVAVAPSDLLAPGEVSLLRRALAEWGGPGQCSDELAFGMGFDSKADLLRRSGSFRSALANDAPLAPSDWARMLLAVEVVFISDLSGSGVDWQTTTGFTDAATVETLRSIQRKLARTVQPYFGKRPS</sequence>
<keyword evidence="2" id="KW-1185">Reference proteome</keyword>
<proteinExistence type="predicted"/>
<accession>A0ABZ1PDL1</accession>
<gene>
    <name evidence="1" type="ORF">OG375_28480</name>
</gene>
<organism evidence="1 2">
    <name type="scientific">Micromonospora zamorensis</name>
    <dbReference type="NCBI Taxonomy" id="709883"/>
    <lineage>
        <taxon>Bacteria</taxon>
        <taxon>Bacillati</taxon>
        <taxon>Actinomycetota</taxon>
        <taxon>Actinomycetes</taxon>
        <taxon>Micromonosporales</taxon>
        <taxon>Micromonosporaceae</taxon>
        <taxon>Micromonospora</taxon>
    </lineage>
</organism>
<dbReference type="RefSeq" id="WP_328369100.1">
    <property type="nucleotide sequence ID" value="NZ_CP107936.1"/>
</dbReference>
<name>A0ABZ1PDL1_9ACTN</name>
<evidence type="ECO:0000313" key="2">
    <source>
        <dbReference type="Proteomes" id="UP001346877"/>
    </source>
</evidence>
<dbReference type="Proteomes" id="UP001346877">
    <property type="component" value="Chromosome"/>
</dbReference>
<reference evidence="1 2" key="1">
    <citation type="submission" date="2022-10" db="EMBL/GenBank/DDBJ databases">
        <title>The complete genomes of actinobacterial strains from the NBC collection.</title>
        <authorList>
            <person name="Joergensen T.S."/>
            <person name="Alvarez Arevalo M."/>
            <person name="Sterndorff E.B."/>
            <person name="Faurdal D."/>
            <person name="Vuksanovic O."/>
            <person name="Mourched A.-S."/>
            <person name="Charusanti P."/>
            <person name="Shaw S."/>
            <person name="Blin K."/>
            <person name="Weber T."/>
        </authorList>
    </citation>
    <scope>NUCLEOTIDE SEQUENCE [LARGE SCALE GENOMIC DNA]</scope>
    <source>
        <strain evidence="1 2">NBC_00396</strain>
    </source>
</reference>
<evidence type="ECO:0000313" key="1">
    <source>
        <dbReference type="EMBL" id="WUI81780.1"/>
    </source>
</evidence>
<protein>
    <submittedName>
        <fullName evidence="1">Uncharacterized protein</fullName>
    </submittedName>
</protein>